<dbReference type="SMART" id="SM00054">
    <property type="entry name" value="EFh"/>
    <property type="match status" value="2"/>
</dbReference>
<dbReference type="EMBL" id="BPVZ01000032">
    <property type="protein sequence ID" value="GKV10221.1"/>
    <property type="molecule type" value="Genomic_DNA"/>
</dbReference>
<dbReference type="AlphaFoldDB" id="A0AAV5JBX0"/>
<evidence type="ECO:0000259" key="2">
    <source>
        <dbReference type="PROSITE" id="PS50222"/>
    </source>
</evidence>
<feature type="domain" description="EF-hand" evidence="2">
    <location>
        <begin position="16"/>
        <end position="51"/>
    </location>
</feature>
<dbReference type="InterPro" id="IPR011992">
    <property type="entry name" value="EF-hand-dom_pair"/>
</dbReference>
<proteinExistence type="predicted"/>
<keyword evidence="1" id="KW-0106">Calcium</keyword>
<dbReference type="InterPro" id="IPR002048">
    <property type="entry name" value="EF_hand_dom"/>
</dbReference>
<sequence length="100" mass="11318">MTIMSIAAKAAPAQSLSKEQIRKHFRKCDKDGNGFLTKQEIKEAFDRLCALFPAYRTRKAIAIADENGDGCVNMKDHEFEALIDYVYNLAYTKVNTAKRV</sequence>
<organism evidence="3 4">
    <name type="scientific">Rubroshorea leprosula</name>
    <dbReference type="NCBI Taxonomy" id="152421"/>
    <lineage>
        <taxon>Eukaryota</taxon>
        <taxon>Viridiplantae</taxon>
        <taxon>Streptophyta</taxon>
        <taxon>Embryophyta</taxon>
        <taxon>Tracheophyta</taxon>
        <taxon>Spermatophyta</taxon>
        <taxon>Magnoliopsida</taxon>
        <taxon>eudicotyledons</taxon>
        <taxon>Gunneridae</taxon>
        <taxon>Pentapetalae</taxon>
        <taxon>rosids</taxon>
        <taxon>malvids</taxon>
        <taxon>Malvales</taxon>
        <taxon>Dipterocarpaceae</taxon>
        <taxon>Rubroshorea</taxon>
    </lineage>
</organism>
<dbReference type="CDD" id="cd00051">
    <property type="entry name" value="EFh"/>
    <property type="match status" value="1"/>
</dbReference>
<dbReference type="GO" id="GO:0005509">
    <property type="term" value="F:calcium ion binding"/>
    <property type="evidence" value="ECO:0007669"/>
    <property type="project" value="InterPro"/>
</dbReference>
<protein>
    <recommendedName>
        <fullName evidence="2">EF-hand domain-containing protein</fullName>
    </recommendedName>
</protein>
<comment type="caution">
    <text evidence="3">The sequence shown here is derived from an EMBL/GenBank/DDBJ whole genome shotgun (WGS) entry which is preliminary data.</text>
</comment>
<dbReference type="PROSITE" id="PS50222">
    <property type="entry name" value="EF_HAND_2"/>
    <property type="match status" value="1"/>
</dbReference>
<keyword evidence="4" id="KW-1185">Reference proteome</keyword>
<dbReference type="SUPFAM" id="SSF47473">
    <property type="entry name" value="EF-hand"/>
    <property type="match status" value="1"/>
</dbReference>
<evidence type="ECO:0000313" key="3">
    <source>
        <dbReference type="EMBL" id="GKV10221.1"/>
    </source>
</evidence>
<dbReference type="Gene3D" id="1.10.238.10">
    <property type="entry name" value="EF-hand"/>
    <property type="match status" value="1"/>
</dbReference>
<evidence type="ECO:0000313" key="4">
    <source>
        <dbReference type="Proteomes" id="UP001054252"/>
    </source>
</evidence>
<reference evidence="3 4" key="1">
    <citation type="journal article" date="2021" name="Commun. Biol.">
        <title>The genome of Shorea leprosula (Dipterocarpaceae) highlights the ecological relevance of drought in aseasonal tropical rainforests.</title>
        <authorList>
            <person name="Ng K.K.S."/>
            <person name="Kobayashi M.J."/>
            <person name="Fawcett J.A."/>
            <person name="Hatakeyama M."/>
            <person name="Paape T."/>
            <person name="Ng C.H."/>
            <person name="Ang C.C."/>
            <person name="Tnah L.H."/>
            <person name="Lee C.T."/>
            <person name="Nishiyama T."/>
            <person name="Sese J."/>
            <person name="O'Brien M.J."/>
            <person name="Copetti D."/>
            <person name="Mohd Noor M.I."/>
            <person name="Ong R.C."/>
            <person name="Putra M."/>
            <person name="Sireger I.Z."/>
            <person name="Indrioko S."/>
            <person name="Kosugi Y."/>
            <person name="Izuno A."/>
            <person name="Isagi Y."/>
            <person name="Lee S.L."/>
            <person name="Shimizu K.K."/>
        </authorList>
    </citation>
    <scope>NUCLEOTIDE SEQUENCE [LARGE SCALE GENOMIC DNA]</scope>
    <source>
        <strain evidence="3">214</strain>
    </source>
</reference>
<dbReference type="Pfam" id="PF13499">
    <property type="entry name" value="EF-hand_7"/>
    <property type="match status" value="1"/>
</dbReference>
<name>A0AAV5JBX0_9ROSI</name>
<accession>A0AAV5JBX0</accession>
<dbReference type="PROSITE" id="PS00018">
    <property type="entry name" value="EF_HAND_1"/>
    <property type="match status" value="1"/>
</dbReference>
<dbReference type="InterPro" id="IPR018247">
    <property type="entry name" value="EF_Hand_1_Ca_BS"/>
</dbReference>
<evidence type="ECO:0000256" key="1">
    <source>
        <dbReference type="ARBA" id="ARBA00022837"/>
    </source>
</evidence>
<gene>
    <name evidence="3" type="ORF">SLEP1_g21619</name>
</gene>
<dbReference type="Proteomes" id="UP001054252">
    <property type="component" value="Unassembled WGS sequence"/>
</dbReference>